<feature type="domain" description="Glycosyl transferase family 1" evidence="2">
    <location>
        <begin position="196"/>
        <end position="343"/>
    </location>
</feature>
<dbReference type="GO" id="GO:0016757">
    <property type="term" value="F:glycosyltransferase activity"/>
    <property type="evidence" value="ECO:0007669"/>
    <property type="project" value="InterPro"/>
</dbReference>
<organism evidence="3 4">
    <name type="scientific">Pedobacter hiemivivus</name>
    <dbReference type="NCBI Taxonomy" id="2530454"/>
    <lineage>
        <taxon>Bacteria</taxon>
        <taxon>Pseudomonadati</taxon>
        <taxon>Bacteroidota</taxon>
        <taxon>Sphingobacteriia</taxon>
        <taxon>Sphingobacteriales</taxon>
        <taxon>Sphingobacteriaceae</taxon>
        <taxon>Pedobacter</taxon>
    </lineage>
</organism>
<proteinExistence type="predicted"/>
<dbReference type="Gene3D" id="3.40.50.2000">
    <property type="entry name" value="Glycogen Phosphorylase B"/>
    <property type="match status" value="1"/>
</dbReference>
<keyword evidence="1 3" id="KW-0808">Transferase</keyword>
<reference evidence="3 4" key="1">
    <citation type="submission" date="2019-02" db="EMBL/GenBank/DDBJ databases">
        <title>Pedobacter sp. RP-3-8 sp. nov., isolated from Arctic soil.</title>
        <authorList>
            <person name="Dahal R.H."/>
        </authorList>
    </citation>
    <scope>NUCLEOTIDE SEQUENCE [LARGE SCALE GENOMIC DNA]</scope>
    <source>
        <strain evidence="3 4">RP-3-8</strain>
    </source>
</reference>
<dbReference type="Pfam" id="PF00534">
    <property type="entry name" value="Glycos_transf_1"/>
    <property type="match status" value="1"/>
</dbReference>
<protein>
    <submittedName>
        <fullName evidence="3">Glycosyltransferase</fullName>
    </submittedName>
</protein>
<dbReference type="RefSeq" id="WP_131609257.1">
    <property type="nucleotide sequence ID" value="NZ_SJSM01000006.1"/>
</dbReference>
<evidence type="ECO:0000313" key="3">
    <source>
        <dbReference type="EMBL" id="TCC96233.1"/>
    </source>
</evidence>
<dbReference type="PANTHER" id="PTHR46401">
    <property type="entry name" value="GLYCOSYLTRANSFERASE WBBK-RELATED"/>
    <property type="match status" value="1"/>
</dbReference>
<gene>
    <name evidence="3" type="ORF">EZ444_12400</name>
</gene>
<dbReference type="EMBL" id="SJSM01000006">
    <property type="protein sequence ID" value="TCC96233.1"/>
    <property type="molecule type" value="Genomic_DNA"/>
</dbReference>
<dbReference type="PANTHER" id="PTHR46401:SF2">
    <property type="entry name" value="GLYCOSYLTRANSFERASE WBBK-RELATED"/>
    <property type="match status" value="1"/>
</dbReference>
<dbReference type="Proteomes" id="UP000291117">
    <property type="component" value="Unassembled WGS sequence"/>
</dbReference>
<dbReference type="OrthoDB" id="9801609at2"/>
<evidence type="ECO:0000256" key="1">
    <source>
        <dbReference type="ARBA" id="ARBA00022679"/>
    </source>
</evidence>
<dbReference type="AlphaFoldDB" id="A0A4R0NAE7"/>
<evidence type="ECO:0000259" key="2">
    <source>
        <dbReference type="Pfam" id="PF00534"/>
    </source>
</evidence>
<dbReference type="CDD" id="cd03801">
    <property type="entry name" value="GT4_PimA-like"/>
    <property type="match status" value="1"/>
</dbReference>
<dbReference type="InterPro" id="IPR001296">
    <property type="entry name" value="Glyco_trans_1"/>
</dbReference>
<comment type="caution">
    <text evidence="3">The sequence shown here is derived from an EMBL/GenBank/DDBJ whole genome shotgun (WGS) entry which is preliminary data.</text>
</comment>
<evidence type="ECO:0000313" key="4">
    <source>
        <dbReference type="Proteomes" id="UP000291117"/>
    </source>
</evidence>
<accession>A0A4R0NAE7</accession>
<dbReference type="SUPFAM" id="SSF53756">
    <property type="entry name" value="UDP-Glycosyltransferase/glycogen phosphorylase"/>
    <property type="match status" value="1"/>
</dbReference>
<name>A0A4R0NAE7_9SPHI</name>
<keyword evidence="4" id="KW-1185">Reference proteome</keyword>
<dbReference type="GO" id="GO:0009103">
    <property type="term" value="P:lipopolysaccharide biosynthetic process"/>
    <property type="evidence" value="ECO:0007669"/>
    <property type="project" value="TreeGrafter"/>
</dbReference>
<sequence>MKEIVFLLPQLKNGGGVRVFVELANILCESADVTILVPQNSEEGITFNLNNKVKLISIGRFKETKIQKIRNLFSVIKAANKKFLNQYIIITDPIMSILSFFIKGNNVYRFIQADDYRIFDDGLLLKNKWIIRFYKVLTLLSYHDSIKFMFNSKFSYDSFIKLRGRYSKTADIPPFHCVHPCINQEIFKPVSTIDQKKTLQLCLVARKHPAKGLDTFLESWDILKPEIKEQIEKVILISHDDLSSFNLKDFEIVNVKDDFEIASVFQTSDIFISTSWMEGFGLPPLEAMACGCAVITSASQGINEYARHQENCLIYPPRNAFSLADHIASLVNDPNLRSKLVLKGTEDATSFQWHKSATRFREILEDGNHV</sequence>